<gene>
    <name evidence="1" type="ORF">FOMPIDRAFT_1049735</name>
</gene>
<keyword evidence="2" id="KW-1185">Reference proteome</keyword>
<dbReference type="InParanoid" id="S8FQ32"/>
<accession>S8FQ32</accession>
<evidence type="ECO:0000313" key="1">
    <source>
        <dbReference type="EMBL" id="EPT00415.1"/>
    </source>
</evidence>
<dbReference type="AlphaFoldDB" id="S8FQ32"/>
<dbReference type="Proteomes" id="UP000015241">
    <property type="component" value="Unassembled WGS sequence"/>
</dbReference>
<dbReference type="HOGENOM" id="CLU_1652184_0_0_1"/>
<proteinExistence type="predicted"/>
<evidence type="ECO:0000313" key="2">
    <source>
        <dbReference type="Proteomes" id="UP000015241"/>
    </source>
</evidence>
<name>S8FQ32_FOMSC</name>
<dbReference type="OrthoDB" id="10595716at2759"/>
<protein>
    <submittedName>
        <fullName evidence="1">Uncharacterized protein</fullName>
    </submittedName>
</protein>
<sequence>MSEQQLDSEFNRIMEKAVAICPRLMPWLEALKKAVVNGPESAMYLPYVKLTNEILAECRRDDSELPNLGGSADLDMVCVCNDPNVVYGIYSKKIPYRKPDVAYIHWRGVRSKGEDAWDWETARCMVEEALGSKTVLDFDWSQALMVDELNWLYSVPGREH</sequence>
<dbReference type="EMBL" id="KE504149">
    <property type="protein sequence ID" value="EPT00415.1"/>
    <property type="molecule type" value="Genomic_DNA"/>
</dbReference>
<reference evidence="1 2" key="1">
    <citation type="journal article" date="2012" name="Science">
        <title>The Paleozoic origin of enzymatic lignin decomposition reconstructed from 31 fungal genomes.</title>
        <authorList>
            <person name="Floudas D."/>
            <person name="Binder M."/>
            <person name="Riley R."/>
            <person name="Barry K."/>
            <person name="Blanchette R.A."/>
            <person name="Henrissat B."/>
            <person name="Martinez A.T."/>
            <person name="Otillar R."/>
            <person name="Spatafora J.W."/>
            <person name="Yadav J.S."/>
            <person name="Aerts A."/>
            <person name="Benoit I."/>
            <person name="Boyd A."/>
            <person name="Carlson A."/>
            <person name="Copeland A."/>
            <person name="Coutinho P.M."/>
            <person name="de Vries R.P."/>
            <person name="Ferreira P."/>
            <person name="Findley K."/>
            <person name="Foster B."/>
            <person name="Gaskell J."/>
            <person name="Glotzer D."/>
            <person name="Gorecki P."/>
            <person name="Heitman J."/>
            <person name="Hesse C."/>
            <person name="Hori C."/>
            <person name="Igarashi K."/>
            <person name="Jurgens J.A."/>
            <person name="Kallen N."/>
            <person name="Kersten P."/>
            <person name="Kohler A."/>
            <person name="Kuees U."/>
            <person name="Kumar T.K.A."/>
            <person name="Kuo A."/>
            <person name="LaButti K."/>
            <person name="Larrondo L.F."/>
            <person name="Lindquist E."/>
            <person name="Ling A."/>
            <person name="Lombard V."/>
            <person name="Lucas S."/>
            <person name="Lundell T."/>
            <person name="Martin R."/>
            <person name="McLaughlin D.J."/>
            <person name="Morgenstern I."/>
            <person name="Morin E."/>
            <person name="Murat C."/>
            <person name="Nagy L.G."/>
            <person name="Nolan M."/>
            <person name="Ohm R.A."/>
            <person name="Patyshakuliyeva A."/>
            <person name="Rokas A."/>
            <person name="Ruiz-Duenas F.J."/>
            <person name="Sabat G."/>
            <person name="Salamov A."/>
            <person name="Samejima M."/>
            <person name="Schmutz J."/>
            <person name="Slot J.C."/>
            <person name="St John F."/>
            <person name="Stenlid J."/>
            <person name="Sun H."/>
            <person name="Sun S."/>
            <person name="Syed K."/>
            <person name="Tsang A."/>
            <person name="Wiebenga A."/>
            <person name="Young D."/>
            <person name="Pisabarro A."/>
            <person name="Eastwood D.C."/>
            <person name="Martin F."/>
            <person name="Cullen D."/>
            <person name="Grigoriev I.V."/>
            <person name="Hibbett D.S."/>
        </authorList>
    </citation>
    <scope>NUCLEOTIDE SEQUENCE</scope>
    <source>
        <strain evidence="2">FP-58527</strain>
    </source>
</reference>
<organism evidence="1 2">
    <name type="scientific">Fomitopsis schrenkii</name>
    <name type="common">Brown rot fungus</name>
    <dbReference type="NCBI Taxonomy" id="2126942"/>
    <lineage>
        <taxon>Eukaryota</taxon>
        <taxon>Fungi</taxon>
        <taxon>Dikarya</taxon>
        <taxon>Basidiomycota</taxon>
        <taxon>Agaricomycotina</taxon>
        <taxon>Agaricomycetes</taxon>
        <taxon>Polyporales</taxon>
        <taxon>Fomitopsis</taxon>
    </lineage>
</organism>